<proteinExistence type="predicted"/>
<comment type="cofactor">
    <cofactor evidence="1">
        <name>Mg(2+)</name>
        <dbReference type="ChEBI" id="CHEBI:18420"/>
    </cofactor>
</comment>
<dbReference type="EMBL" id="BNAR01000013">
    <property type="protein sequence ID" value="GHH53826.1"/>
    <property type="molecule type" value="Genomic_DNA"/>
</dbReference>
<dbReference type="InterPro" id="IPR015797">
    <property type="entry name" value="NUDIX_hydrolase-like_dom_sf"/>
</dbReference>
<dbReference type="PROSITE" id="PS51462">
    <property type="entry name" value="NUDIX"/>
    <property type="match status" value="1"/>
</dbReference>
<gene>
    <name evidence="4" type="ORF">GCM10017774_67770</name>
</gene>
<keyword evidence="5" id="KW-1185">Reference proteome</keyword>
<dbReference type="PANTHER" id="PTHR11839:SF18">
    <property type="entry name" value="NUDIX HYDROLASE DOMAIN-CONTAINING PROTEIN"/>
    <property type="match status" value="1"/>
</dbReference>
<protein>
    <recommendedName>
        <fullName evidence="3">Nudix hydrolase domain-containing protein</fullName>
    </recommendedName>
</protein>
<evidence type="ECO:0000256" key="1">
    <source>
        <dbReference type="ARBA" id="ARBA00001946"/>
    </source>
</evidence>
<name>A0ABQ3MP01_9PSEU</name>
<dbReference type="SUPFAM" id="SSF55811">
    <property type="entry name" value="Nudix"/>
    <property type="match status" value="1"/>
</dbReference>
<dbReference type="RefSeq" id="WP_229905323.1">
    <property type="nucleotide sequence ID" value="NZ_BNAR01000013.1"/>
</dbReference>
<evidence type="ECO:0000313" key="4">
    <source>
        <dbReference type="EMBL" id="GHH53826.1"/>
    </source>
</evidence>
<keyword evidence="2" id="KW-0378">Hydrolase</keyword>
<dbReference type="Proteomes" id="UP000605568">
    <property type="component" value="Unassembled WGS sequence"/>
</dbReference>
<evidence type="ECO:0000259" key="3">
    <source>
        <dbReference type="PROSITE" id="PS51462"/>
    </source>
</evidence>
<accession>A0ABQ3MP01</accession>
<dbReference type="Pfam" id="PF00293">
    <property type="entry name" value="NUDIX"/>
    <property type="match status" value="1"/>
</dbReference>
<comment type="caution">
    <text evidence="4">The sequence shown here is derived from an EMBL/GenBank/DDBJ whole genome shotgun (WGS) entry which is preliminary data.</text>
</comment>
<sequence>MVMTRSDEAAGVVMVWQRLATNVVHRSRWFEVRSDSVVRPDGGHGTYTHVVAPGSVTVLAIQDDDEVVLTRQWIYTHGGTEWRLPGGAVDETDADPLAAARRELAEETGLRAGKWERLGQIHGADSLSNHVDHIFLATDLTQGEPALEPGEADLRVRTMPFCGALDLVRQGKLPHAGSSHALLVMALRRTTQK</sequence>
<evidence type="ECO:0000256" key="2">
    <source>
        <dbReference type="ARBA" id="ARBA00022801"/>
    </source>
</evidence>
<organism evidence="4 5">
    <name type="scientific">Lentzea cavernae</name>
    <dbReference type="NCBI Taxonomy" id="2020703"/>
    <lineage>
        <taxon>Bacteria</taxon>
        <taxon>Bacillati</taxon>
        <taxon>Actinomycetota</taxon>
        <taxon>Actinomycetes</taxon>
        <taxon>Pseudonocardiales</taxon>
        <taxon>Pseudonocardiaceae</taxon>
        <taxon>Lentzea</taxon>
    </lineage>
</organism>
<dbReference type="PANTHER" id="PTHR11839">
    <property type="entry name" value="UDP/ADP-SUGAR PYROPHOSPHATASE"/>
    <property type="match status" value="1"/>
</dbReference>
<dbReference type="InterPro" id="IPR000086">
    <property type="entry name" value="NUDIX_hydrolase_dom"/>
</dbReference>
<dbReference type="CDD" id="cd24161">
    <property type="entry name" value="NUDIX_ADPRase_Ndx2"/>
    <property type="match status" value="1"/>
</dbReference>
<dbReference type="Gene3D" id="3.90.79.10">
    <property type="entry name" value="Nucleoside Triphosphate Pyrophosphohydrolase"/>
    <property type="match status" value="1"/>
</dbReference>
<reference evidence="5" key="1">
    <citation type="journal article" date="2019" name="Int. J. Syst. Evol. Microbiol.">
        <title>The Global Catalogue of Microorganisms (GCM) 10K type strain sequencing project: providing services to taxonomists for standard genome sequencing and annotation.</title>
        <authorList>
            <consortium name="The Broad Institute Genomics Platform"/>
            <consortium name="The Broad Institute Genome Sequencing Center for Infectious Disease"/>
            <person name="Wu L."/>
            <person name="Ma J."/>
        </authorList>
    </citation>
    <scope>NUCLEOTIDE SEQUENCE [LARGE SCALE GENOMIC DNA]</scope>
    <source>
        <strain evidence="5">CGMCC 4.7367</strain>
    </source>
</reference>
<evidence type="ECO:0000313" key="5">
    <source>
        <dbReference type="Proteomes" id="UP000605568"/>
    </source>
</evidence>
<feature type="domain" description="Nudix hydrolase" evidence="3">
    <location>
        <begin position="50"/>
        <end position="187"/>
    </location>
</feature>